<gene>
    <name evidence="1" type="ORF">GCM10010921_09240</name>
</gene>
<keyword evidence="2" id="KW-1185">Reference proteome</keyword>
<reference evidence="1" key="1">
    <citation type="journal article" date="2014" name="Int. J. Syst. Evol. Microbiol.">
        <title>Complete genome sequence of Corynebacterium casei LMG S-19264T (=DSM 44701T), isolated from a smear-ripened cheese.</title>
        <authorList>
            <consortium name="US DOE Joint Genome Institute (JGI-PGF)"/>
            <person name="Walter F."/>
            <person name="Albersmeier A."/>
            <person name="Kalinowski J."/>
            <person name="Ruckert C."/>
        </authorList>
    </citation>
    <scope>NUCLEOTIDE SEQUENCE</scope>
    <source>
        <strain evidence="1">CGMCC 1.15794</strain>
    </source>
</reference>
<sequence length="72" mass="7870">MTSEREDFGGMTVNERLAAAHLLGAWDQAITAGDRERAIAVLKRVALNDDQAMFTVDTVLADPARYGFTQAE</sequence>
<organism evidence="1 2">
    <name type="scientific">Microbacterium album</name>
    <dbReference type="NCBI Taxonomy" id="2053191"/>
    <lineage>
        <taxon>Bacteria</taxon>
        <taxon>Bacillati</taxon>
        <taxon>Actinomycetota</taxon>
        <taxon>Actinomycetes</taxon>
        <taxon>Micrococcales</taxon>
        <taxon>Microbacteriaceae</taxon>
        <taxon>Microbacterium</taxon>
    </lineage>
</organism>
<reference evidence="1" key="2">
    <citation type="submission" date="2020-09" db="EMBL/GenBank/DDBJ databases">
        <authorList>
            <person name="Sun Q."/>
            <person name="Zhou Y."/>
        </authorList>
    </citation>
    <scope>NUCLEOTIDE SEQUENCE</scope>
    <source>
        <strain evidence="1">CGMCC 1.15794</strain>
    </source>
</reference>
<accession>A0A917MKV1</accession>
<dbReference type="EMBL" id="BMJY01000002">
    <property type="protein sequence ID" value="GGH38578.1"/>
    <property type="molecule type" value="Genomic_DNA"/>
</dbReference>
<dbReference type="RefSeq" id="WP_188755062.1">
    <property type="nucleotide sequence ID" value="NZ_BMJY01000002.1"/>
</dbReference>
<protein>
    <submittedName>
        <fullName evidence="1">Uncharacterized protein</fullName>
    </submittedName>
</protein>
<evidence type="ECO:0000313" key="2">
    <source>
        <dbReference type="Proteomes" id="UP000657592"/>
    </source>
</evidence>
<name>A0A917MKV1_9MICO</name>
<proteinExistence type="predicted"/>
<evidence type="ECO:0000313" key="1">
    <source>
        <dbReference type="EMBL" id="GGH38578.1"/>
    </source>
</evidence>
<comment type="caution">
    <text evidence="1">The sequence shown here is derived from an EMBL/GenBank/DDBJ whole genome shotgun (WGS) entry which is preliminary data.</text>
</comment>
<dbReference type="Proteomes" id="UP000657592">
    <property type="component" value="Unassembled WGS sequence"/>
</dbReference>
<dbReference type="AlphaFoldDB" id="A0A917MKV1"/>